<evidence type="ECO:0000256" key="9">
    <source>
        <dbReference type="RuleBase" id="RU003653"/>
    </source>
</evidence>
<dbReference type="Proteomes" id="UP000002762">
    <property type="component" value="Unassembled WGS sequence"/>
</dbReference>
<dbReference type="PANTHER" id="PTHR45777">
    <property type="entry name" value="METHIONINE AMINOPEPTIDASE 2"/>
    <property type="match status" value="1"/>
</dbReference>
<feature type="compositionally biased region" description="Low complexity" evidence="10">
    <location>
        <begin position="966"/>
        <end position="979"/>
    </location>
</feature>
<dbReference type="InterPro" id="IPR018349">
    <property type="entry name" value="Pept_M24A_MAP2_BS"/>
</dbReference>
<dbReference type="PROSITE" id="PS01202">
    <property type="entry name" value="MAP_2"/>
    <property type="match status" value="1"/>
</dbReference>
<dbReference type="SUPFAM" id="SSF46785">
    <property type="entry name" value="Winged helix' DNA-binding domain"/>
    <property type="match status" value="1"/>
</dbReference>
<feature type="region of interest" description="Disordered" evidence="10">
    <location>
        <begin position="497"/>
        <end position="517"/>
    </location>
</feature>
<keyword evidence="7 8" id="KW-0378">Hydrolase</keyword>
<evidence type="ECO:0000256" key="5">
    <source>
        <dbReference type="ARBA" id="ARBA00022670"/>
    </source>
</evidence>
<accession>J4KPT5</accession>
<evidence type="ECO:0000256" key="6">
    <source>
        <dbReference type="ARBA" id="ARBA00022723"/>
    </source>
</evidence>
<feature type="binding site" evidence="8">
    <location>
        <position position="329"/>
    </location>
    <ligand>
        <name>substrate</name>
    </ligand>
</feature>
<feature type="binding site" evidence="8">
    <location>
        <position position="321"/>
    </location>
    <ligand>
        <name>a divalent metal cation</name>
        <dbReference type="ChEBI" id="CHEBI:60240"/>
        <label>2</label>
        <note>catalytic</note>
    </ligand>
</feature>
<dbReference type="GO" id="GO:0004239">
    <property type="term" value="F:initiator methionyl aminopeptidase activity"/>
    <property type="evidence" value="ECO:0007669"/>
    <property type="project" value="UniProtKB-UniRule"/>
</dbReference>
<feature type="compositionally biased region" description="Polar residues" evidence="10">
    <location>
        <begin position="944"/>
        <end position="964"/>
    </location>
</feature>
<dbReference type="PRINTS" id="PR00599">
    <property type="entry name" value="MAPEPTIDASE"/>
</dbReference>
<reference evidence="13 14" key="1">
    <citation type="journal article" date="2012" name="Sci. Rep.">
        <title>Genomic perspectives on the evolution of fungal entomopathogenicity in Beauveria bassiana.</title>
        <authorList>
            <person name="Xiao G."/>
            <person name="Ying S.H."/>
            <person name="Zheng P."/>
            <person name="Wang Z.L."/>
            <person name="Zhang S."/>
            <person name="Xie X.Q."/>
            <person name="Shang Y."/>
            <person name="St Leger R.J."/>
            <person name="Zhao G.P."/>
            <person name="Wang C."/>
            <person name="Feng M.G."/>
        </authorList>
    </citation>
    <scope>NUCLEOTIDE SEQUENCE [LARGE SCALE GENOMIC DNA]</scope>
    <source>
        <strain evidence="13 14">ARSEF 2860</strain>
    </source>
</reference>
<evidence type="ECO:0000256" key="1">
    <source>
        <dbReference type="ARBA" id="ARBA00000294"/>
    </source>
</evidence>
<keyword evidence="4 8" id="KW-0963">Cytoplasm</keyword>
<dbReference type="GO" id="GO:0070006">
    <property type="term" value="F:metalloaminopeptidase activity"/>
    <property type="evidence" value="ECO:0007669"/>
    <property type="project" value="UniProtKB-UniRule"/>
</dbReference>
<dbReference type="PANTHER" id="PTHR45777:SF1">
    <property type="entry name" value="METHIONINE AMINOPEPTIDASE 2-2"/>
    <property type="match status" value="1"/>
</dbReference>
<feature type="domain" description="Peptidase M24" evidence="12">
    <location>
        <begin position="151"/>
        <end position="364"/>
    </location>
</feature>
<comment type="cofactor">
    <cofactor evidence="8">
        <name>Co(2+)</name>
        <dbReference type="ChEBI" id="CHEBI:48828"/>
    </cofactor>
    <cofactor evidence="8">
        <name>Zn(2+)</name>
        <dbReference type="ChEBI" id="CHEBI:29105"/>
    </cofactor>
    <cofactor evidence="8">
        <name>Mn(2+)</name>
        <dbReference type="ChEBI" id="CHEBI:29035"/>
    </cofactor>
    <cofactor evidence="8">
        <name>Fe(2+)</name>
        <dbReference type="ChEBI" id="CHEBI:29033"/>
    </cofactor>
    <text evidence="8">Binds 2 divalent metal cations per subunit. Has a high-affinity and a low affinity metal-binding site. The true nature of the physiological cofactor is under debate. The enzyme is active with cobalt, zinc, manganese or divalent iron ions. Most likely, methionine aminopeptidases function as mononuclear Fe(2+)-metalloproteases under physiological conditions, and the catalytically relevant metal-binding site has been assigned to the histidine-containing high-affinity site.</text>
</comment>
<dbReference type="GO" id="GO:0005737">
    <property type="term" value="C:cytoplasm"/>
    <property type="evidence" value="ECO:0007669"/>
    <property type="project" value="UniProtKB-SubCell"/>
</dbReference>
<feature type="binding site" evidence="8">
    <location>
        <position position="241"/>
    </location>
    <ligand>
        <name>a divalent metal cation</name>
        <dbReference type="ChEBI" id="CHEBI:60240"/>
        <label>1</label>
    </ligand>
</feature>
<evidence type="ECO:0000256" key="11">
    <source>
        <dbReference type="SAM" id="Phobius"/>
    </source>
</evidence>
<evidence type="ECO:0000256" key="3">
    <source>
        <dbReference type="ARBA" id="ARBA00022438"/>
    </source>
</evidence>
<feature type="binding site" evidence="8">
    <location>
        <position position="252"/>
    </location>
    <ligand>
        <name>a divalent metal cation</name>
        <dbReference type="ChEBI" id="CHEBI:60240"/>
        <label>1</label>
    </ligand>
</feature>
<feature type="compositionally biased region" description="Basic residues" evidence="10">
    <location>
        <begin position="75"/>
        <end position="89"/>
    </location>
</feature>
<feature type="region of interest" description="Disordered" evidence="10">
    <location>
        <begin position="872"/>
        <end position="1033"/>
    </location>
</feature>
<keyword evidence="11" id="KW-0472">Membrane</keyword>
<keyword evidence="11" id="KW-0812">Transmembrane</keyword>
<dbReference type="InterPro" id="IPR001714">
    <property type="entry name" value="Pept_M24_MAP"/>
</dbReference>
<feature type="compositionally biased region" description="Low complexity" evidence="10">
    <location>
        <begin position="923"/>
        <end position="939"/>
    </location>
</feature>
<dbReference type="AlphaFoldDB" id="J4KPT5"/>
<feature type="compositionally biased region" description="Low complexity" evidence="10">
    <location>
        <begin position="59"/>
        <end position="71"/>
    </location>
</feature>
<keyword evidence="14" id="KW-1185">Reference proteome</keyword>
<feature type="binding site" evidence="8">
    <location>
        <position position="220"/>
    </location>
    <ligand>
        <name>substrate</name>
    </ligand>
</feature>
<comment type="subcellular location">
    <subcellularLocation>
        <location evidence="8">Cytoplasm</location>
    </subcellularLocation>
</comment>
<dbReference type="CDD" id="cd01088">
    <property type="entry name" value="MetAP2"/>
    <property type="match status" value="1"/>
</dbReference>
<dbReference type="NCBIfam" id="TIGR00501">
    <property type="entry name" value="met_pdase_II"/>
    <property type="match status" value="1"/>
</dbReference>
<evidence type="ECO:0000313" key="13">
    <source>
        <dbReference type="EMBL" id="EJP68014.1"/>
    </source>
</evidence>
<dbReference type="InterPro" id="IPR000994">
    <property type="entry name" value="Pept_M24"/>
</dbReference>
<feature type="compositionally biased region" description="Polar residues" evidence="10">
    <location>
        <begin position="1004"/>
        <end position="1033"/>
    </location>
</feature>
<feature type="compositionally biased region" description="Basic and acidic residues" evidence="10">
    <location>
        <begin position="29"/>
        <end position="39"/>
    </location>
</feature>
<feature type="binding site" evidence="8">
    <location>
        <position position="450"/>
    </location>
    <ligand>
        <name>a divalent metal cation</name>
        <dbReference type="ChEBI" id="CHEBI:60240"/>
        <label>2</label>
        <note>catalytic</note>
    </ligand>
</feature>
<evidence type="ECO:0000256" key="2">
    <source>
        <dbReference type="ARBA" id="ARBA00001954"/>
    </source>
</evidence>
<evidence type="ECO:0000313" key="14">
    <source>
        <dbReference type="Proteomes" id="UP000002762"/>
    </source>
</evidence>
<dbReference type="InterPro" id="IPR002468">
    <property type="entry name" value="Pept_M24A_MAP2"/>
</dbReference>
<comment type="catalytic activity">
    <reaction evidence="1 8 9">
        <text>Release of N-terminal amino acids, preferentially methionine, from peptides and arylamides.</text>
        <dbReference type="EC" id="3.4.11.18"/>
    </reaction>
</comment>
<gene>
    <name evidence="13" type="ORF">BBA_02910</name>
</gene>
<feature type="binding site" evidence="8">
    <location>
        <position position="354"/>
    </location>
    <ligand>
        <name>a divalent metal cation</name>
        <dbReference type="ChEBI" id="CHEBI:60240"/>
        <label>2</label>
        <note>catalytic</note>
    </ligand>
</feature>
<comment type="function">
    <text evidence="8 9">Cotranslationally removes the N-terminal methionine from nascent proteins. The N-terminal methionine is often cleaved when the second residue in the primary sequence is small and uncharged (Met-Ala-, Cys, Gly, Pro, Ser, Thr, or Val).</text>
</comment>
<dbReference type="Gene3D" id="1.10.10.10">
    <property type="entry name" value="Winged helix-like DNA-binding domain superfamily/Winged helix DNA-binding domain"/>
    <property type="match status" value="1"/>
</dbReference>
<dbReference type="EMBL" id="JH725155">
    <property type="protein sequence ID" value="EJP68014.1"/>
    <property type="molecule type" value="Genomic_DNA"/>
</dbReference>
<organism evidence="13 14">
    <name type="scientific">Beauveria bassiana (strain ARSEF 2860)</name>
    <name type="common">White muscardine disease fungus</name>
    <name type="synonym">Tritirachium shiotae</name>
    <dbReference type="NCBI Taxonomy" id="655819"/>
    <lineage>
        <taxon>Eukaryota</taxon>
        <taxon>Fungi</taxon>
        <taxon>Dikarya</taxon>
        <taxon>Ascomycota</taxon>
        <taxon>Pezizomycotina</taxon>
        <taxon>Sordariomycetes</taxon>
        <taxon>Hypocreomycetidae</taxon>
        <taxon>Hypocreales</taxon>
        <taxon>Cordycipitaceae</taxon>
        <taxon>Beauveria</taxon>
    </lineage>
</organism>
<keyword evidence="6 8" id="KW-0479">Metal-binding</keyword>
<feature type="region of interest" description="Disordered" evidence="10">
    <location>
        <begin position="1"/>
        <end position="105"/>
    </location>
</feature>
<evidence type="ECO:0000259" key="12">
    <source>
        <dbReference type="Pfam" id="PF00557"/>
    </source>
</evidence>
<dbReference type="SUPFAM" id="SSF55920">
    <property type="entry name" value="Creatinase/aminopeptidase"/>
    <property type="match status" value="1"/>
</dbReference>
<dbReference type="InterPro" id="IPR036005">
    <property type="entry name" value="Creatinase/aminopeptidase-like"/>
</dbReference>
<feature type="compositionally biased region" description="Polar residues" evidence="10">
    <location>
        <begin position="874"/>
        <end position="884"/>
    </location>
</feature>
<comment type="similarity">
    <text evidence="8">Belongs to the peptidase M24A family. Methionine aminopeptidase eukaryotic type 2 subfamily.</text>
</comment>
<dbReference type="RefSeq" id="XP_008596229.1">
    <property type="nucleotide sequence ID" value="XM_008598007.1"/>
</dbReference>
<dbReference type="InterPro" id="IPR050247">
    <property type="entry name" value="Met_Aminopeptidase_Type2"/>
</dbReference>
<keyword evidence="11" id="KW-1133">Transmembrane helix</keyword>
<sequence>MGSKTLEDEDPGRQDAPPANGSNGTGGEPRGKHISRDGDGCVGSDGCDEDDDDDDEAEAAAAAALAGAAVSTVDKKKKRKRSKKKKKKAAASLQQSSPPRIPLDELFPLGEFRPGQLMEYNAPLDTSVRFKAKELRLQGRPNLDDAEFLNNYRKSAEIHRQVRHWVQETVKPGHTLSEIAVGIEDGVRALLGNQCLEPGASLRSGLGFPTGLSLNHCVAHYTPNPGQKNVVLQYDDVMKVDFGVQINGWIVDSAFTMAFNPMYDDLLAAVKDATNTGIKTAGIDVRICDVSAAIQETMESYEVEIHGKVYPVKPVRNLCGHDIKQYHIHGKKMIPFIKNSDVTKMEEGEVFAIETFGSTGRGYTREENGIYGYGLNDDAPSHVHLPLSSANRVFKTVKENFGTLVFARRYLDRLGVDRYVAGLNCLVANGILEAYAPLVDVAGSYSAQFEHTTVTATQRDVSTQIQYTTEFVTKTSVSTLTTSYPVTITSLINCTKKPPAPSASRTRRTPVGHGQEAPLECDTVTSTQWITDTSTTTVLVPTTILVPTVSIVPTTITDRATVTQTRNQSVTVWVPTTYTATITRTSQYPVTVTSAHDVTVTTTETTTETIVTTLTTSYPVVSYETVTQPAFTITQPAFTVTQPASTVTQPASTLTQPASTLTQPASTLTQPASTSKITVCPAPTGLYAPLAPSSNLTFGCSPGSVCSPPKPQGCDMWPGLPSDDFVCRANECIPSPPFTQTHWSDNATSYYYPPSNGYFNLDPTDFGLTYDVFVNHAGQTRGQRGRSLVKRAPAPPSRCFDECNNAYLIAEAGGKTDELCRPRSSFQVGFELCTACIKTHASVSSSSSSTIDDYIGSVFAQFLNFCNGRRSEPTRSTMVSAQPNSSSSSSSPAGPDQALFSQPLHTTTQVGASSGGFEPSPSTTTTTTTAQATRSATTTERPRVSSSVDSGAEDLQTTASNTGAVSAAKTSQSSITSSSRPEAGTVSSIAHHSGAAGEDESSTHHAMSTTPVVVKSDSTSQNPPVTASATLTPKSTGMPLVLVNGVTGRCGLAGAAPALIVAMIVLII</sequence>
<evidence type="ECO:0000256" key="10">
    <source>
        <dbReference type="SAM" id="MobiDB-lite"/>
    </source>
</evidence>
<comment type="cofactor">
    <cofactor evidence="2">
        <name>Fe(2+)</name>
        <dbReference type="ChEBI" id="CHEBI:29033"/>
    </cofactor>
</comment>
<dbReference type="EC" id="3.4.11.18" evidence="8"/>
<dbReference type="HAMAP" id="MF_03175">
    <property type="entry name" value="MetAP_2_euk"/>
    <property type="match status" value="1"/>
</dbReference>
<dbReference type="InterPro" id="IPR036388">
    <property type="entry name" value="WH-like_DNA-bd_sf"/>
</dbReference>
<dbReference type="InterPro" id="IPR036390">
    <property type="entry name" value="WH_DNA-bd_sf"/>
</dbReference>
<keyword evidence="5 8" id="KW-0645">Protease</keyword>
<protein>
    <recommendedName>
        <fullName evidence="8">Methionine aminopeptidase 2</fullName>
        <shortName evidence="8">MAP 2</shortName>
        <shortName evidence="8">MetAP 2</shortName>
        <ecNumber evidence="8">3.4.11.18</ecNumber>
    </recommendedName>
    <alternativeName>
        <fullName evidence="8">Peptidase M</fullName>
    </alternativeName>
</protein>
<keyword evidence="3 8" id="KW-0031">Aminopeptidase</keyword>
<feature type="compositionally biased region" description="Acidic residues" evidence="10">
    <location>
        <begin position="46"/>
        <end position="58"/>
    </location>
</feature>
<dbReference type="GO" id="GO:0006508">
    <property type="term" value="P:proteolysis"/>
    <property type="evidence" value="ECO:0007669"/>
    <property type="project" value="UniProtKB-KW"/>
</dbReference>
<dbReference type="OrthoDB" id="7848262at2759"/>
<dbReference type="GeneID" id="19885922"/>
<dbReference type="GO" id="GO:0046872">
    <property type="term" value="F:metal ion binding"/>
    <property type="evidence" value="ECO:0007669"/>
    <property type="project" value="UniProtKB-UniRule"/>
</dbReference>
<dbReference type="Pfam" id="PF00557">
    <property type="entry name" value="Peptidase_M24"/>
    <property type="match status" value="1"/>
</dbReference>
<proteinExistence type="inferred from homology"/>
<evidence type="ECO:0000256" key="7">
    <source>
        <dbReference type="ARBA" id="ARBA00022801"/>
    </source>
</evidence>
<dbReference type="InParanoid" id="J4KPT5"/>
<feature type="binding site" evidence="8">
    <location>
        <position position="252"/>
    </location>
    <ligand>
        <name>a divalent metal cation</name>
        <dbReference type="ChEBI" id="CHEBI:60240"/>
        <label>2</label>
        <note>catalytic</note>
    </ligand>
</feature>
<feature type="compositionally biased region" description="Polar residues" evidence="10">
    <location>
        <begin position="899"/>
        <end position="912"/>
    </location>
</feature>
<evidence type="ECO:0000256" key="4">
    <source>
        <dbReference type="ARBA" id="ARBA00022490"/>
    </source>
</evidence>
<feature type="transmembrane region" description="Helical" evidence="11">
    <location>
        <begin position="1046"/>
        <end position="1067"/>
    </location>
</feature>
<dbReference type="STRING" id="655819.J4KPT5"/>
<name>J4KPT5_BEAB2</name>
<dbReference type="HOGENOM" id="CLU_288024_0_0_1"/>
<evidence type="ECO:0000256" key="8">
    <source>
        <dbReference type="HAMAP-Rule" id="MF_03175"/>
    </source>
</evidence>
<feature type="binding site" evidence="8">
    <location>
        <position position="450"/>
    </location>
    <ligand>
        <name>a divalent metal cation</name>
        <dbReference type="ChEBI" id="CHEBI:60240"/>
        <label>1</label>
    </ligand>
</feature>
<dbReference type="Gene3D" id="3.90.230.10">
    <property type="entry name" value="Creatinase/methionine aminopeptidase superfamily"/>
    <property type="match status" value="1"/>
</dbReference>